<organism evidence="1 2">
    <name type="scientific">Pseudonocardia asaccharolytica DSM 44247 = NBRC 16224</name>
    <dbReference type="NCBI Taxonomy" id="1123024"/>
    <lineage>
        <taxon>Bacteria</taxon>
        <taxon>Bacillati</taxon>
        <taxon>Actinomycetota</taxon>
        <taxon>Actinomycetes</taxon>
        <taxon>Pseudonocardiales</taxon>
        <taxon>Pseudonocardiaceae</taxon>
        <taxon>Pseudonocardia</taxon>
    </lineage>
</organism>
<gene>
    <name evidence="1" type="ORF">PA7_19720</name>
</gene>
<comment type="caution">
    <text evidence="1">The sequence shown here is derived from an EMBL/GenBank/DDBJ whole genome shotgun (WGS) entry which is preliminary data.</text>
</comment>
<evidence type="ECO:0000313" key="2">
    <source>
        <dbReference type="Proteomes" id="UP000321328"/>
    </source>
</evidence>
<dbReference type="RefSeq" id="WP_211223967.1">
    <property type="nucleotide sequence ID" value="NZ_AUII01000021.1"/>
</dbReference>
<dbReference type="Proteomes" id="UP000321328">
    <property type="component" value="Unassembled WGS sequence"/>
</dbReference>
<dbReference type="AlphaFoldDB" id="A0A511D016"/>
<keyword evidence="2" id="KW-1185">Reference proteome</keyword>
<dbReference type="InterPro" id="IPR012349">
    <property type="entry name" value="Split_barrel_FMN-bd"/>
</dbReference>
<dbReference type="EMBL" id="BJVI01000016">
    <property type="protein sequence ID" value="GEL18135.1"/>
    <property type="molecule type" value="Genomic_DNA"/>
</dbReference>
<dbReference type="InterPro" id="IPR024747">
    <property type="entry name" value="Pyridox_Oxase-rel"/>
</dbReference>
<dbReference type="STRING" id="1123024.GCA_000423625_03735"/>
<reference evidence="1 2" key="1">
    <citation type="submission" date="2019-07" db="EMBL/GenBank/DDBJ databases">
        <title>Whole genome shotgun sequence of Pseudonocardia asaccharolytica NBRC 16224.</title>
        <authorList>
            <person name="Hosoyama A."/>
            <person name="Uohara A."/>
            <person name="Ohji S."/>
            <person name="Ichikawa N."/>
        </authorList>
    </citation>
    <scope>NUCLEOTIDE SEQUENCE [LARGE SCALE GENOMIC DNA]</scope>
    <source>
        <strain evidence="1 2">NBRC 16224</strain>
    </source>
</reference>
<name>A0A511D016_9PSEU</name>
<dbReference type="SUPFAM" id="SSF50475">
    <property type="entry name" value="FMN-binding split barrel"/>
    <property type="match status" value="1"/>
</dbReference>
<dbReference type="Gene3D" id="2.30.110.10">
    <property type="entry name" value="Electron Transport, Fmn-binding Protein, Chain A"/>
    <property type="match status" value="1"/>
</dbReference>
<proteinExistence type="predicted"/>
<sequence length="142" mass="15086">MSTSARDTELVEIGHDECLRLMASGAVGRVVFTDFALPAAHPVNYILDGEEVVFRTGTGSKLAVATRNAVVGFQVDEIDEDSRTGWSVLGVGVAYEVTEPGRLVDLAGRMPTPWAPGRIAHTIAIPLQQLSGRRLAVVSAVS</sequence>
<dbReference type="Pfam" id="PF12900">
    <property type="entry name" value="Pyridox_ox_2"/>
    <property type="match status" value="1"/>
</dbReference>
<evidence type="ECO:0000313" key="1">
    <source>
        <dbReference type="EMBL" id="GEL18135.1"/>
    </source>
</evidence>
<accession>A0A511D016</accession>
<protein>
    <submittedName>
        <fullName evidence="1">Pyridoxamine 5'-phosphate oxidase</fullName>
    </submittedName>
</protein>